<feature type="compositionally biased region" description="Polar residues" evidence="2">
    <location>
        <begin position="230"/>
        <end position="240"/>
    </location>
</feature>
<feature type="compositionally biased region" description="Basic residues" evidence="2">
    <location>
        <begin position="476"/>
        <end position="491"/>
    </location>
</feature>
<feature type="region of interest" description="Disordered" evidence="2">
    <location>
        <begin position="464"/>
        <end position="512"/>
    </location>
</feature>
<keyword evidence="4" id="KW-1185">Reference proteome</keyword>
<gene>
    <name evidence="3" type="ORF">QQF64_031095</name>
</gene>
<dbReference type="PANTHER" id="PTHR14096">
    <property type="entry name" value="APOLIPOPROTEIN L"/>
    <property type="match status" value="1"/>
</dbReference>
<accession>A0ABR3N5C9</accession>
<feature type="region of interest" description="Disordered" evidence="2">
    <location>
        <begin position="643"/>
        <end position="662"/>
    </location>
</feature>
<feature type="region of interest" description="Disordered" evidence="2">
    <location>
        <begin position="695"/>
        <end position="736"/>
    </location>
</feature>
<feature type="compositionally biased region" description="Acidic residues" evidence="2">
    <location>
        <begin position="599"/>
        <end position="610"/>
    </location>
</feature>
<feature type="region of interest" description="Disordered" evidence="2">
    <location>
        <begin position="582"/>
        <end position="621"/>
    </location>
</feature>
<evidence type="ECO:0000256" key="1">
    <source>
        <dbReference type="ARBA" id="ARBA00010090"/>
    </source>
</evidence>
<dbReference type="Proteomes" id="UP001558613">
    <property type="component" value="Unassembled WGS sequence"/>
</dbReference>
<reference evidence="3 4" key="1">
    <citation type="submission" date="2023-09" db="EMBL/GenBank/DDBJ databases">
        <authorList>
            <person name="Wang M."/>
        </authorList>
    </citation>
    <scope>NUCLEOTIDE SEQUENCE [LARGE SCALE GENOMIC DNA]</scope>
    <source>
        <strain evidence="3">GT-2023</strain>
        <tissue evidence="3">Liver</tissue>
    </source>
</reference>
<dbReference type="EMBL" id="JAYMGO010000007">
    <property type="protein sequence ID" value="KAL1272079.1"/>
    <property type="molecule type" value="Genomic_DNA"/>
</dbReference>
<dbReference type="InterPro" id="IPR008405">
    <property type="entry name" value="ApoL"/>
</dbReference>
<feature type="compositionally biased region" description="Polar residues" evidence="2">
    <location>
        <begin position="168"/>
        <end position="186"/>
    </location>
</feature>
<feature type="compositionally biased region" description="Polar residues" evidence="2">
    <location>
        <begin position="709"/>
        <end position="722"/>
    </location>
</feature>
<feature type="region of interest" description="Disordered" evidence="2">
    <location>
        <begin position="904"/>
        <end position="926"/>
    </location>
</feature>
<feature type="compositionally biased region" description="Basic and acidic residues" evidence="2">
    <location>
        <begin position="587"/>
        <end position="598"/>
    </location>
</feature>
<dbReference type="PANTHER" id="PTHR14096:SF64">
    <property type="match status" value="1"/>
</dbReference>
<feature type="compositionally biased region" description="Basic and acidic residues" evidence="2">
    <location>
        <begin position="695"/>
        <end position="705"/>
    </location>
</feature>
<feature type="region of interest" description="Disordered" evidence="2">
    <location>
        <begin position="773"/>
        <end position="820"/>
    </location>
</feature>
<evidence type="ECO:0000313" key="4">
    <source>
        <dbReference type="Proteomes" id="UP001558613"/>
    </source>
</evidence>
<feature type="compositionally biased region" description="Basic and acidic residues" evidence="2">
    <location>
        <begin position="779"/>
        <end position="799"/>
    </location>
</feature>
<feature type="compositionally biased region" description="Basic and acidic residues" evidence="2">
    <location>
        <begin position="503"/>
        <end position="512"/>
    </location>
</feature>
<evidence type="ECO:0000313" key="3">
    <source>
        <dbReference type="EMBL" id="KAL1272079.1"/>
    </source>
</evidence>
<feature type="region of interest" description="Disordered" evidence="2">
    <location>
        <begin position="304"/>
        <end position="347"/>
    </location>
</feature>
<name>A0ABR3N5C9_9TELE</name>
<feature type="region of interest" description="Disordered" evidence="2">
    <location>
        <begin position="163"/>
        <end position="186"/>
    </location>
</feature>
<feature type="compositionally biased region" description="Basic and acidic residues" evidence="2">
    <location>
        <begin position="465"/>
        <end position="475"/>
    </location>
</feature>
<feature type="region of interest" description="Disordered" evidence="2">
    <location>
        <begin position="842"/>
        <end position="868"/>
    </location>
</feature>
<sequence length="1203" mass="134096">MTYLSSTGQFGEWYFVHKFPVSLVGNLAAYMDGDSLFGISGLIMENRISSTSWNPFFSTPQSPAFGDRDIIYTNRENHTFQNYDVKMVDEENNVIPSVKSLIKSNGIHQVPEFSDDPFPAPEWVSFPPPDFYKDGAQNGFQSTSASGIWSDETDIFQPFKEKADTDVTHSSSANQNTESLPSSNQRDPLLEFILSRQKKFQATPSSTSPFDPDNVFQETSIKTNGFFETPSVSTSNTNATPDDIFSTSSSTSASNIAAFDPLFDPQNEVQSEKKSSNDLLFGHQNGAKPDIGISHVALPNGAHQGTNTSDGDLMFRRLPRPSPRSKALKSLYQPPAPSQSTSAEIKSDPQVYEDVLLIGQERCVEDWPEESPEVSPEWKPAGKFRLRRDSVRISDMPEGGVDGILKKNGKQTLGRKLKHSLLIRRSSKDKIGDELKSSETNTNSLNRGSKLIDITDELFAPYEDEQQKEASENKSKKSSKPKIITHRRGSKVKSAEASGKVTPDYKEDLTSSSKHADLLALGEKKAEDVDYKPKQTQKFKLPVPHRPSKDMSAVGLKSMNGPSLVESKSFSKDPFVEGDLDLGASVRDSHQIPDIDTHPEDEERNMEEIDGNANGQHKTKKKVRVKFVPQRGFVIGLSRVDKASNETKEKTPRLKESDDAELKGAFGFTPHTDLLKDDDGFDDLKGTSGFKPQEFKEDTLLKTEAGRSYSPNNVQSSYSNGIMSPPSWDSKADLEPDVHKSLDPFTLLDGNEKQAEMTDCRPKKPLKFKVPRLHRRHSKSIEDPEIKLSKDHDASEMKKPPLLKVPPLSHRDSKSFEDDEFPQKGADLFKAGDEEFAEDVGWEEYTPENKPQKSKEADTHLRASKTKDVKEIPEDILDPPGATSGDFYLSDAAKAEWMSAQMDMRRLRDQEEEQEQEEEEDEGDTDSLMEWWNTVEFWDEVLANETVSSKEEETISFKAVADKVHRGLRVYLKLFMERAELLYQHVLILYGIADDLSNFHHRAKIANITGGTTTAVGGAAAIAGLALVPVTFGASIIISAIGLGVATAGGITAASATISDTINNMHDRKKIELIIMDYEAQLVEMQRCLRFIIEGLGRLRSHPLLRRNNYYTGDWEVRRALQTISLVSDPVDQAEELINHTLARLASLQKGIDKYFTKDSKEVKKGCKKEVTAEVRGLAKQLHEGLAELNSIREQLLDASGNI</sequence>
<organism evidence="3 4">
    <name type="scientific">Cirrhinus molitorella</name>
    <name type="common">mud carp</name>
    <dbReference type="NCBI Taxonomy" id="172907"/>
    <lineage>
        <taxon>Eukaryota</taxon>
        <taxon>Metazoa</taxon>
        <taxon>Chordata</taxon>
        <taxon>Craniata</taxon>
        <taxon>Vertebrata</taxon>
        <taxon>Euteleostomi</taxon>
        <taxon>Actinopterygii</taxon>
        <taxon>Neopterygii</taxon>
        <taxon>Teleostei</taxon>
        <taxon>Ostariophysi</taxon>
        <taxon>Cypriniformes</taxon>
        <taxon>Cyprinidae</taxon>
        <taxon>Labeoninae</taxon>
        <taxon>Labeonini</taxon>
        <taxon>Cirrhinus</taxon>
    </lineage>
</organism>
<proteinExistence type="inferred from homology"/>
<protein>
    <submittedName>
        <fullName evidence="3">Uncharacterized protein</fullName>
    </submittedName>
</protein>
<dbReference type="Pfam" id="PF05461">
    <property type="entry name" value="ApoL"/>
    <property type="match status" value="1"/>
</dbReference>
<comment type="caution">
    <text evidence="3">The sequence shown here is derived from an EMBL/GenBank/DDBJ whole genome shotgun (WGS) entry which is preliminary data.</text>
</comment>
<evidence type="ECO:0000256" key="2">
    <source>
        <dbReference type="SAM" id="MobiDB-lite"/>
    </source>
</evidence>
<feature type="region of interest" description="Disordered" evidence="2">
    <location>
        <begin position="227"/>
        <end position="249"/>
    </location>
</feature>
<comment type="similarity">
    <text evidence="1">Belongs to the apolipoprotein L family.</text>
</comment>
<feature type="compositionally biased region" description="Acidic residues" evidence="2">
    <location>
        <begin position="910"/>
        <end position="926"/>
    </location>
</feature>
<feature type="compositionally biased region" description="Basic and acidic residues" evidence="2">
    <location>
        <begin position="850"/>
        <end position="868"/>
    </location>
</feature>